<protein>
    <submittedName>
        <fullName evidence="10">Zinc finger CCCH domain-containing protein 14</fullName>
    </submittedName>
</protein>
<keyword evidence="6" id="KW-0694">RNA-binding</keyword>
<dbReference type="SMART" id="SM00322">
    <property type="entry name" value="KH"/>
    <property type="match status" value="1"/>
</dbReference>
<name>M8BVI4_AEGTA</name>
<dbReference type="InterPro" id="IPR000571">
    <property type="entry name" value="Znf_CCCH"/>
</dbReference>
<evidence type="ECO:0000256" key="5">
    <source>
        <dbReference type="ARBA" id="ARBA00023125"/>
    </source>
</evidence>
<reference evidence="10" key="1">
    <citation type="submission" date="2015-06" db="UniProtKB">
        <authorList>
            <consortium name="EnsemblPlants"/>
        </authorList>
    </citation>
    <scope>IDENTIFICATION</scope>
</reference>
<keyword evidence="1 7" id="KW-0479">Metal-binding</keyword>
<dbReference type="Gene3D" id="4.10.1000.10">
    <property type="entry name" value="Zinc finger, CCCH-type"/>
    <property type="match status" value="1"/>
</dbReference>
<accession>M8BVI4</accession>
<dbReference type="InterPro" id="IPR036612">
    <property type="entry name" value="KH_dom_type_1_sf"/>
</dbReference>
<dbReference type="Pfam" id="PF00013">
    <property type="entry name" value="KH_1"/>
    <property type="match status" value="1"/>
</dbReference>
<feature type="zinc finger region" description="C3H1-type" evidence="7">
    <location>
        <begin position="98"/>
        <end position="126"/>
    </location>
</feature>
<dbReference type="GO" id="GO:0003677">
    <property type="term" value="F:DNA binding"/>
    <property type="evidence" value="ECO:0007669"/>
    <property type="project" value="UniProtKB-KW"/>
</dbReference>
<dbReference type="GO" id="GO:0008270">
    <property type="term" value="F:zinc ion binding"/>
    <property type="evidence" value="ECO:0007669"/>
    <property type="project" value="UniProtKB-KW"/>
</dbReference>
<evidence type="ECO:0000256" key="4">
    <source>
        <dbReference type="ARBA" id="ARBA00022833"/>
    </source>
</evidence>
<keyword evidence="2" id="KW-0677">Repeat</keyword>
<sequence length="338" mass="35599">MSSAPPDDGVVPPSVTMPREGQRIKYSRELLLAVASSDACKVLPAGVDLSKHPDDVKLWVRAETWAARSVGGAAPGRQGKSELPQRAREPESFQAGVGSKSKPCIRFFSTAGCRFGDNCRFIHYIPGGYVAVEKLGILSGAAPALPPAQGVENPGKHLSMDNSTQPPTEPTPTGDHALQAQTAPDPRKEAVASFGASSTAKISVDASLTGAIIGRGGATIKQISRASGARLRVRDHDWDADLKNVELEGTFDQIKNAYDMAMEQLIHVVNHDGGGAPSPAAGANTTSHGGGWQLDSFKTKLCGHFARGCCTHGDGCRFAHGKSELRRPVPAPRDPGGW</sequence>
<dbReference type="InterPro" id="IPR004087">
    <property type="entry name" value="KH_dom"/>
</dbReference>
<dbReference type="PROSITE" id="PS50103">
    <property type="entry name" value="ZF_C3H1"/>
    <property type="match status" value="2"/>
</dbReference>
<dbReference type="ExpressionAtlas" id="M8BVI4">
    <property type="expression patterns" value="baseline"/>
</dbReference>
<organism evidence="10">
    <name type="scientific">Aegilops tauschii</name>
    <name type="common">Tausch's goatgrass</name>
    <name type="synonym">Aegilops squarrosa</name>
    <dbReference type="NCBI Taxonomy" id="37682"/>
    <lineage>
        <taxon>Eukaryota</taxon>
        <taxon>Viridiplantae</taxon>
        <taxon>Streptophyta</taxon>
        <taxon>Embryophyta</taxon>
        <taxon>Tracheophyta</taxon>
        <taxon>Spermatophyta</taxon>
        <taxon>Magnoliopsida</taxon>
        <taxon>Liliopsida</taxon>
        <taxon>Poales</taxon>
        <taxon>Poaceae</taxon>
        <taxon>BOP clade</taxon>
        <taxon>Pooideae</taxon>
        <taxon>Triticodae</taxon>
        <taxon>Triticeae</taxon>
        <taxon>Triticinae</taxon>
        <taxon>Aegilops</taxon>
    </lineage>
</organism>
<evidence type="ECO:0000259" key="9">
    <source>
        <dbReference type="PROSITE" id="PS50103"/>
    </source>
</evidence>
<evidence type="ECO:0000256" key="7">
    <source>
        <dbReference type="PROSITE-ProRule" id="PRU00723"/>
    </source>
</evidence>
<dbReference type="InterPro" id="IPR036855">
    <property type="entry name" value="Znf_CCCH_sf"/>
</dbReference>
<keyword evidence="5" id="KW-0238">DNA-binding</keyword>
<evidence type="ECO:0000256" key="1">
    <source>
        <dbReference type="ARBA" id="ARBA00022723"/>
    </source>
</evidence>
<dbReference type="PANTHER" id="PTHR12547:SF184">
    <property type="entry name" value="CCCH-TYPE ZN-FINGER PROTEIN"/>
    <property type="match status" value="1"/>
</dbReference>
<dbReference type="PANTHER" id="PTHR12547">
    <property type="entry name" value="CCCH ZINC FINGER/TIS11-RELATED"/>
    <property type="match status" value="1"/>
</dbReference>
<dbReference type="Pfam" id="PF18044">
    <property type="entry name" value="zf-CCCH_4"/>
    <property type="match status" value="1"/>
</dbReference>
<dbReference type="SUPFAM" id="SSF54791">
    <property type="entry name" value="Eukaryotic type KH-domain (KH-domain type I)"/>
    <property type="match status" value="1"/>
</dbReference>
<feature type="domain" description="C3H1-type" evidence="9">
    <location>
        <begin position="98"/>
        <end position="126"/>
    </location>
</feature>
<feature type="region of interest" description="Disordered" evidence="8">
    <location>
        <begin position="148"/>
        <end position="189"/>
    </location>
</feature>
<keyword evidence="4 7" id="KW-0862">Zinc</keyword>
<feature type="region of interest" description="Disordered" evidence="8">
    <location>
        <begin position="70"/>
        <end position="97"/>
    </location>
</feature>
<dbReference type="GO" id="GO:0003729">
    <property type="term" value="F:mRNA binding"/>
    <property type="evidence" value="ECO:0007669"/>
    <property type="project" value="InterPro"/>
</dbReference>
<dbReference type="SMART" id="SM00356">
    <property type="entry name" value="ZnF_C3H1"/>
    <property type="match status" value="2"/>
</dbReference>
<dbReference type="PROSITE" id="PS50084">
    <property type="entry name" value="KH_TYPE_1"/>
    <property type="match status" value="1"/>
</dbReference>
<feature type="region of interest" description="Disordered" evidence="8">
    <location>
        <begin position="1"/>
        <end position="21"/>
    </location>
</feature>
<dbReference type="Gene3D" id="3.30.1370.10">
    <property type="entry name" value="K Homology domain, type 1"/>
    <property type="match status" value="1"/>
</dbReference>
<feature type="domain" description="C3H1-type" evidence="9">
    <location>
        <begin position="296"/>
        <end position="323"/>
    </location>
</feature>
<dbReference type="InterPro" id="IPR004088">
    <property type="entry name" value="KH_dom_type_1"/>
</dbReference>
<dbReference type="EnsemblPlants" id="EMT10784">
    <property type="protein sequence ID" value="EMT10784"/>
    <property type="gene ID" value="F775_13890"/>
</dbReference>
<keyword evidence="3 7" id="KW-0863">Zinc-finger</keyword>
<feature type="compositionally biased region" description="Basic and acidic residues" evidence="8">
    <location>
        <begin position="79"/>
        <end position="91"/>
    </location>
</feature>
<dbReference type="AlphaFoldDB" id="M8BVI4"/>
<evidence type="ECO:0000313" key="10">
    <source>
        <dbReference type="EnsemblPlants" id="EMT10784"/>
    </source>
</evidence>
<dbReference type="InterPro" id="IPR041367">
    <property type="entry name" value="Znf-CCCH_4"/>
</dbReference>
<feature type="zinc finger region" description="C3H1-type" evidence="7">
    <location>
        <begin position="296"/>
        <end position="323"/>
    </location>
</feature>
<evidence type="ECO:0000256" key="3">
    <source>
        <dbReference type="ARBA" id="ARBA00022771"/>
    </source>
</evidence>
<dbReference type="SUPFAM" id="SSF90229">
    <property type="entry name" value="CCCH zinc finger"/>
    <property type="match status" value="2"/>
</dbReference>
<evidence type="ECO:0000256" key="2">
    <source>
        <dbReference type="ARBA" id="ARBA00022737"/>
    </source>
</evidence>
<evidence type="ECO:0000256" key="8">
    <source>
        <dbReference type="SAM" id="MobiDB-lite"/>
    </source>
</evidence>
<evidence type="ECO:0000256" key="6">
    <source>
        <dbReference type="PROSITE-ProRule" id="PRU00117"/>
    </source>
</evidence>
<proteinExistence type="predicted"/>
<dbReference type="OMA" id="VRIQHHE"/>
<dbReference type="InterPro" id="IPR045877">
    <property type="entry name" value="ZFP36-like"/>
</dbReference>